<comment type="caution">
    <text evidence="1">The sequence shown here is derived from an EMBL/GenBank/DDBJ whole genome shotgun (WGS) entry which is preliminary data.</text>
</comment>
<organism evidence="1 2">
    <name type="scientific">Labeo rohita</name>
    <name type="common">Indian major carp</name>
    <name type="synonym">Cyprinus rohita</name>
    <dbReference type="NCBI Taxonomy" id="84645"/>
    <lineage>
        <taxon>Eukaryota</taxon>
        <taxon>Metazoa</taxon>
        <taxon>Chordata</taxon>
        <taxon>Craniata</taxon>
        <taxon>Vertebrata</taxon>
        <taxon>Euteleostomi</taxon>
        <taxon>Actinopterygii</taxon>
        <taxon>Neopterygii</taxon>
        <taxon>Teleostei</taxon>
        <taxon>Ostariophysi</taxon>
        <taxon>Cypriniformes</taxon>
        <taxon>Cyprinidae</taxon>
        <taxon>Labeoninae</taxon>
        <taxon>Labeonini</taxon>
        <taxon>Labeo</taxon>
    </lineage>
</organism>
<reference evidence="1 2" key="1">
    <citation type="submission" date="2022-01" db="EMBL/GenBank/DDBJ databases">
        <title>A high-quality chromosome-level genome assembly of rohu carp, Labeo rohita.</title>
        <authorList>
            <person name="Arick M.A. II"/>
            <person name="Hsu C.-Y."/>
            <person name="Magbanua Z."/>
            <person name="Pechanova O."/>
            <person name="Grover C."/>
            <person name="Miller E."/>
            <person name="Thrash A."/>
            <person name="Ezzel L."/>
            <person name="Alam S."/>
            <person name="Benzie J."/>
            <person name="Hamilton M."/>
            <person name="Karsi A."/>
            <person name="Lawrence M.L."/>
            <person name="Peterson D.G."/>
        </authorList>
    </citation>
    <scope>NUCLEOTIDE SEQUENCE [LARGE SCALE GENOMIC DNA]</scope>
    <source>
        <strain evidence="2">BAU-BD-2019</strain>
        <tissue evidence="1">Blood</tissue>
    </source>
</reference>
<evidence type="ECO:0000313" key="2">
    <source>
        <dbReference type="Proteomes" id="UP000830375"/>
    </source>
</evidence>
<gene>
    <name evidence="1" type="ORF">H4Q32_022637</name>
</gene>
<sequence length="140" mass="15997">MRAKLKLSSLEPQDLEIDTHSFITSRPDYRNALYMGLNLSAPNRLQLVQNATARLLMGTKRTERQHFSNLGISPLATELLSYQQPSRFLRSSDKLFLFIPRSRLKLKGDQAFSVVGPRLWNTIPLDIRSAPSLPVFKSRQ</sequence>
<proteinExistence type="predicted"/>
<dbReference type="Proteomes" id="UP000830375">
    <property type="component" value="Unassembled WGS sequence"/>
</dbReference>
<dbReference type="EMBL" id="JACTAM010000010">
    <property type="protein sequence ID" value="KAI2660039.1"/>
    <property type="molecule type" value="Genomic_DNA"/>
</dbReference>
<accession>A0ABQ8MAW8</accession>
<evidence type="ECO:0000313" key="1">
    <source>
        <dbReference type="EMBL" id="KAI2660039.1"/>
    </source>
</evidence>
<keyword evidence="2" id="KW-1185">Reference proteome</keyword>
<protein>
    <submittedName>
        <fullName evidence="1">Conjugal transfer protein TraG</fullName>
    </submittedName>
</protein>
<name>A0ABQ8MAW8_LABRO</name>